<reference evidence="2 3" key="1">
    <citation type="submission" date="2020-01" db="EMBL/GenBank/DDBJ databases">
        <title>Genome sequencing of strain KACC 21265.</title>
        <authorList>
            <person name="Heo J."/>
            <person name="Kim S.-J."/>
            <person name="Kim J.-S."/>
            <person name="Hong S.-B."/>
            <person name="Kwon S.-W."/>
        </authorList>
    </citation>
    <scope>NUCLEOTIDE SEQUENCE [LARGE SCALE GENOMIC DNA]</scope>
    <source>
        <strain evidence="2 3">KACC 21265</strain>
    </source>
</reference>
<dbReference type="Gene3D" id="3.90.280.10">
    <property type="entry name" value="PEBP-like"/>
    <property type="match status" value="1"/>
</dbReference>
<sequence length="223" mass="23171">MLEKLPDALGHALRNQRAGLDAIAFNRTDLRQGTAAIAVTSLAFVDHAPIPALYTADGDGRSPPLQWGGLPEETGSVVLIVEDADAPTPKPLVHAIVVDLPPGDGAMAEGALSGGDHEEDGSSEERDGAGTDEPRTGRNSYLQSAWLPPDPPPGHGVHRYAFQVFALSPGAVFSENPGRDEVLELLGSHAIASGLLIGTYERDHTVKVDDADAVPLGGGAQLA</sequence>
<dbReference type="RefSeq" id="WP_160550133.1">
    <property type="nucleotide sequence ID" value="NZ_CP047650.1"/>
</dbReference>
<dbReference type="EMBL" id="CP047650">
    <property type="protein sequence ID" value="QHI96615.1"/>
    <property type="molecule type" value="Genomic_DNA"/>
</dbReference>
<proteinExistence type="predicted"/>
<dbReference type="NCBIfam" id="TIGR00481">
    <property type="entry name" value="YbhB/YbcL family Raf kinase inhibitor-like protein"/>
    <property type="match status" value="1"/>
</dbReference>
<organism evidence="2 3">
    <name type="scientific">Xylophilus rhododendri</name>
    <dbReference type="NCBI Taxonomy" id="2697032"/>
    <lineage>
        <taxon>Bacteria</taxon>
        <taxon>Pseudomonadati</taxon>
        <taxon>Pseudomonadota</taxon>
        <taxon>Betaproteobacteria</taxon>
        <taxon>Burkholderiales</taxon>
        <taxon>Xylophilus</taxon>
    </lineage>
</organism>
<dbReference type="Proteomes" id="UP000464787">
    <property type="component" value="Chromosome"/>
</dbReference>
<dbReference type="CDD" id="cd00865">
    <property type="entry name" value="PEBP_bact_arch"/>
    <property type="match status" value="1"/>
</dbReference>
<dbReference type="PANTHER" id="PTHR30289:SF1">
    <property type="entry name" value="PEBP (PHOSPHATIDYLETHANOLAMINE-BINDING PROTEIN) FAMILY PROTEIN"/>
    <property type="match status" value="1"/>
</dbReference>
<dbReference type="AlphaFoldDB" id="A0A857J161"/>
<dbReference type="InterPro" id="IPR008914">
    <property type="entry name" value="PEBP"/>
</dbReference>
<evidence type="ECO:0000313" key="2">
    <source>
        <dbReference type="EMBL" id="QHI96615.1"/>
    </source>
</evidence>
<accession>A0A857J161</accession>
<dbReference type="SUPFAM" id="SSF49777">
    <property type="entry name" value="PEBP-like"/>
    <property type="match status" value="1"/>
</dbReference>
<name>A0A857J161_9BURK</name>
<keyword evidence="3" id="KW-1185">Reference proteome</keyword>
<dbReference type="PANTHER" id="PTHR30289">
    <property type="entry name" value="UNCHARACTERIZED PROTEIN YBCL-RELATED"/>
    <property type="match status" value="1"/>
</dbReference>
<evidence type="ECO:0000313" key="3">
    <source>
        <dbReference type="Proteomes" id="UP000464787"/>
    </source>
</evidence>
<dbReference type="Pfam" id="PF01161">
    <property type="entry name" value="PBP"/>
    <property type="match status" value="1"/>
</dbReference>
<evidence type="ECO:0000256" key="1">
    <source>
        <dbReference type="SAM" id="MobiDB-lite"/>
    </source>
</evidence>
<feature type="compositionally biased region" description="Basic and acidic residues" evidence="1">
    <location>
        <begin position="123"/>
        <end position="136"/>
    </location>
</feature>
<dbReference type="InterPro" id="IPR005247">
    <property type="entry name" value="YbhB_YbcL/LppC-like"/>
</dbReference>
<gene>
    <name evidence="2" type="ORF">GT347_00540</name>
</gene>
<dbReference type="KEGG" id="xyk:GT347_00540"/>
<feature type="region of interest" description="Disordered" evidence="1">
    <location>
        <begin position="104"/>
        <end position="152"/>
    </location>
</feature>
<dbReference type="InterPro" id="IPR036610">
    <property type="entry name" value="PEBP-like_sf"/>
</dbReference>
<protein>
    <submittedName>
        <fullName evidence="2">YbhB/YbcL family Raf kinase inhibitor-like protein</fullName>
    </submittedName>
</protein>